<accession>A0A2P8F516</accession>
<evidence type="ECO:0008006" key="4">
    <source>
        <dbReference type="Google" id="ProtNLM"/>
    </source>
</evidence>
<reference evidence="2 3" key="1">
    <citation type="submission" date="2018-03" db="EMBL/GenBank/DDBJ databases">
        <title>Genomic Encyclopedia of Archaeal and Bacterial Type Strains, Phase II (KMG-II): from individual species to whole genera.</title>
        <authorList>
            <person name="Goeker M."/>
        </authorList>
    </citation>
    <scope>NUCLEOTIDE SEQUENCE [LARGE SCALE GENOMIC DNA]</scope>
    <source>
        <strain evidence="2 3">DSM 17586</strain>
    </source>
</reference>
<dbReference type="Proteomes" id="UP000242133">
    <property type="component" value="Unassembled WGS sequence"/>
</dbReference>
<proteinExistence type="predicted"/>
<name>A0A2P8F516_9GAMM</name>
<feature type="transmembrane region" description="Helical" evidence="1">
    <location>
        <begin position="12"/>
        <end position="31"/>
    </location>
</feature>
<dbReference type="EMBL" id="PYGI01000001">
    <property type="protein sequence ID" value="PSL16800.1"/>
    <property type="molecule type" value="Genomic_DNA"/>
</dbReference>
<dbReference type="OrthoDB" id="420409at2"/>
<evidence type="ECO:0000256" key="1">
    <source>
        <dbReference type="SAM" id="Phobius"/>
    </source>
</evidence>
<keyword evidence="1" id="KW-1133">Transmembrane helix</keyword>
<keyword evidence="1" id="KW-0812">Transmembrane</keyword>
<comment type="caution">
    <text evidence="2">The sequence shown here is derived from an EMBL/GenBank/DDBJ whole genome shotgun (WGS) entry which is preliminary data.</text>
</comment>
<gene>
    <name evidence="2" type="ORF">CLV44_101200</name>
</gene>
<keyword evidence="3" id="KW-1185">Reference proteome</keyword>
<keyword evidence="1" id="KW-0472">Membrane</keyword>
<evidence type="ECO:0000313" key="3">
    <source>
        <dbReference type="Proteomes" id="UP000242133"/>
    </source>
</evidence>
<organism evidence="2 3">
    <name type="scientific">Marinobacterium halophilum</name>
    <dbReference type="NCBI Taxonomy" id="267374"/>
    <lineage>
        <taxon>Bacteria</taxon>
        <taxon>Pseudomonadati</taxon>
        <taxon>Pseudomonadota</taxon>
        <taxon>Gammaproteobacteria</taxon>
        <taxon>Oceanospirillales</taxon>
        <taxon>Oceanospirillaceae</taxon>
        <taxon>Marinobacterium</taxon>
    </lineage>
</organism>
<dbReference type="RefSeq" id="WP_106590236.1">
    <property type="nucleotide sequence ID" value="NZ_PYGI01000001.1"/>
</dbReference>
<feature type="transmembrane region" description="Helical" evidence="1">
    <location>
        <begin position="37"/>
        <end position="57"/>
    </location>
</feature>
<dbReference type="AlphaFoldDB" id="A0A2P8F516"/>
<sequence>MNSVFVEQLKRIRHLAVFLLLLNVVALALAAGGDSSVVLVALLVVLLLTTSGLLFVLRNRSMTWAATQEHEPLLAIDPNTGIATEYWYHHMLALECRRAVREFSPLTVLCIDLGEKVERRHLLELVRVLGEEFSRPGDLIGWNADRAIGAVLPSTNENANQLVKRCFERIKGHEATADLPLHIVGKTFQPRGDLNLGKVQQQLDLHLQHALQDEPGVYFHAEDVTDPATPGITYTDS</sequence>
<protein>
    <recommendedName>
        <fullName evidence="4">GGDEF domain-containing protein</fullName>
    </recommendedName>
</protein>
<evidence type="ECO:0000313" key="2">
    <source>
        <dbReference type="EMBL" id="PSL16800.1"/>
    </source>
</evidence>